<dbReference type="Proteomes" id="UP000515297">
    <property type="component" value="Chromosome"/>
</dbReference>
<feature type="compositionally biased region" description="Polar residues" evidence="1">
    <location>
        <begin position="55"/>
        <end position="66"/>
    </location>
</feature>
<dbReference type="RefSeq" id="WP_185885050.1">
    <property type="nucleotide sequence ID" value="NZ_CP060052.1"/>
</dbReference>
<evidence type="ECO:0000313" key="3">
    <source>
        <dbReference type="Proteomes" id="UP000515297"/>
    </source>
</evidence>
<dbReference type="EMBL" id="CP060052">
    <property type="protein sequence ID" value="QNE06010.1"/>
    <property type="molecule type" value="Genomic_DNA"/>
</dbReference>
<protein>
    <submittedName>
        <fullName evidence="2">Uncharacterized protein</fullName>
    </submittedName>
</protein>
<name>A0A7G6VW95_9SPHN</name>
<gene>
    <name evidence="2" type="ORF">H4O24_05025</name>
</gene>
<sequence length="74" mass="8302">MSYSRDYRKNAADERQAAEDAKLPEVAARHLMLARRWDEIADELDRLSNAVVANATETPSPISSEVQRPGQCDD</sequence>
<proteinExistence type="predicted"/>
<evidence type="ECO:0000256" key="1">
    <source>
        <dbReference type="SAM" id="MobiDB-lite"/>
    </source>
</evidence>
<feature type="region of interest" description="Disordered" evidence="1">
    <location>
        <begin position="55"/>
        <end position="74"/>
    </location>
</feature>
<evidence type="ECO:0000313" key="2">
    <source>
        <dbReference type="EMBL" id="QNE06010.1"/>
    </source>
</evidence>
<organism evidence="2 3">
    <name type="scientific">Croceicoccus marinus</name>
    <dbReference type="NCBI Taxonomy" id="450378"/>
    <lineage>
        <taxon>Bacteria</taxon>
        <taxon>Pseudomonadati</taxon>
        <taxon>Pseudomonadota</taxon>
        <taxon>Alphaproteobacteria</taxon>
        <taxon>Sphingomonadales</taxon>
        <taxon>Erythrobacteraceae</taxon>
        <taxon>Croceicoccus</taxon>
    </lineage>
</organism>
<reference evidence="2 3" key="1">
    <citation type="submission" date="2020-08" db="EMBL/GenBank/DDBJ databases">
        <authorList>
            <person name="Liu G."/>
            <person name="Sun C."/>
        </authorList>
    </citation>
    <scope>NUCLEOTIDE SEQUENCE [LARGE SCALE GENOMIC DNA]</scope>
    <source>
        <strain evidence="2 3">OT19</strain>
    </source>
</reference>
<feature type="region of interest" description="Disordered" evidence="1">
    <location>
        <begin position="1"/>
        <end position="22"/>
    </location>
</feature>
<accession>A0A7G6VW95</accession>
<dbReference type="AlphaFoldDB" id="A0A7G6VW95"/>